<dbReference type="PROSITE" id="PS51181">
    <property type="entry name" value="PPASE_TENSIN"/>
    <property type="match status" value="1"/>
</dbReference>
<feature type="region of interest" description="Disordered" evidence="2">
    <location>
        <begin position="645"/>
        <end position="666"/>
    </location>
</feature>
<dbReference type="InterPro" id="IPR029023">
    <property type="entry name" value="Tensin_phosphatase"/>
</dbReference>
<dbReference type="Gene3D" id="2.60.40.1110">
    <property type="match status" value="1"/>
</dbReference>
<comment type="caution">
    <text evidence="6">The sequence shown here is derived from an EMBL/GenBank/DDBJ whole genome shotgun (WGS) entry which is preliminary data.</text>
</comment>
<evidence type="ECO:0000259" key="3">
    <source>
        <dbReference type="PROSITE" id="PS50056"/>
    </source>
</evidence>
<feature type="domain" description="Tyrosine specific protein phosphatases" evidence="3">
    <location>
        <begin position="224"/>
        <end position="297"/>
    </location>
</feature>
<feature type="region of interest" description="Disordered" evidence="2">
    <location>
        <begin position="561"/>
        <end position="581"/>
    </location>
</feature>
<dbReference type="InterPro" id="IPR000387">
    <property type="entry name" value="Tyr_Pase_dom"/>
</dbReference>
<dbReference type="Pfam" id="PF10409">
    <property type="entry name" value="PTEN_C2"/>
    <property type="match status" value="1"/>
</dbReference>
<feature type="region of interest" description="Disordered" evidence="2">
    <location>
        <begin position="332"/>
        <end position="356"/>
    </location>
</feature>
<dbReference type="PROSITE" id="PS50056">
    <property type="entry name" value="TYR_PHOSPHATASE_2"/>
    <property type="match status" value="1"/>
</dbReference>
<feature type="domain" description="C2 tensin-type" evidence="5">
    <location>
        <begin position="313"/>
        <end position="476"/>
    </location>
</feature>
<feature type="region of interest" description="Disordered" evidence="2">
    <location>
        <begin position="537"/>
        <end position="556"/>
    </location>
</feature>
<sequence length="721" mass="79488">MWSSFSEKASRGLTDALEKGTQVFNQAEKHTSKRLVEALEKTRPTQASTEETSGSKEVDQSSKGDPIASGLKVPGVDQEKVLKNLHMGWTSITQRTAEATKDIKDLVDTERARLEENFALRKKGFHKRDPSLPLDRAALSDAEVTYVTDRIIIMSHPAMQSKDFPMITAERKLAAVGHMLARRHDGRFLVYNLSEVDYETSVLDDQVLTFSFPGSPAPPLGLLLKLLIALENWMKADDRNVAVVHCLTGKGRSSMVVASFLCWMGEAGFGNINEAIDYIAKCKGIEPMMLTIPSQRRYAGYFKNVLDGVKPSQPPLLLKRIIMSEAPRFAKAPTTTERLSNPKGPPKNSRDDDESQMGCAPYLQIFKAGKLIYTTAATVKPDQQLEDLPFVTVSDGAVPFNEINLTLSGDILIRARHLTSDNRRLSMFSCFFLAAFHSGYAPSSNVLRLSKEALDGACSDPRYPDDFFVDLIFEKVDAETATKHIEEQQDGDLVADCDAQDETDGENSPVVKATAFDVMLSGDSRVWEVISNRKKRQVKQMGNCPPTRGPTVGRRRKEIKEVESQDDACKGKAGEGAEQPQFSIGSGFELPSEDSIAIPSSPVKDSLMEALNALDNDENVEKTDETEEIVFYSGSYMVEDEISSEVQKAPSSNKEESTSGNENPVAATFGHDMLEDIDNDDLADMDALLASVEDGIEGVDLEDFDDNDDLGLNDFENMLNS</sequence>
<feature type="compositionally biased region" description="Basic and acidic residues" evidence="2">
    <location>
        <begin position="53"/>
        <end position="62"/>
    </location>
</feature>
<dbReference type="SMART" id="SM01326">
    <property type="entry name" value="PTEN_C2"/>
    <property type="match status" value="1"/>
</dbReference>
<feature type="compositionally biased region" description="Basic and acidic residues" evidence="2">
    <location>
        <begin position="561"/>
        <end position="575"/>
    </location>
</feature>
<keyword evidence="1" id="KW-0378">Hydrolase</keyword>
<evidence type="ECO:0000256" key="1">
    <source>
        <dbReference type="ARBA" id="ARBA00022801"/>
    </source>
</evidence>
<dbReference type="AlphaFoldDB" id="A0AAD2CDY6"/>
<organism evidence="6 7">
    <name type="scientific">Cylindrotheca closterium</name>
    <dbReference type="NCBI Taxonomy" id="2856"/>
    <lineage>
        <taxon>Eukaryota</taxon>
        <taxon>Sar</taxon>
        <taxon>Stramenopiles</taxon>
        <taxon>Ochrophyta</taxon>
        <taxon>Bacillariophyta</taxon>
        <taxon>Bacillariophyceae</taxon>
        <taxon>Bacillariophycidae</taxon>
        <taxon>Bacillariales</taxon>
        <taxon>Bacillariaceae</taxon>
        <taxon>Cylindrotheca</taxon>
    </lineage>
</organism>
<dbReference type="GO" id="GO:0005829">
    <property type="term" value="C:cytosol"/>
    <property type="evidence" value="ECO:0007669"/>
    <property type="project" value="TreeGrafter"/>
</dbReference>
<dbReference type="InterPro" id="IPR051281">
    <property type="entry name" value="Dual-spec_lipid-protein_phosph"/>
</dbReference>
<gene>
    <name evidence="6" type="ORF">CYCCA115_LOCUS1267</name>
</gene>
<dbReference type="Proteomes" id="UP001295423">
    <property type="component" value="Unassembled WGS sequence"/>
</dbReference>
<name>A0AAD2CDY6_9STRA</name>
<dbReference type="InterPro" id="IPR029021">
    <property type="entry name" value="Prot-tyrosine_phosphatase-like"/>
</dbReference>
<dbReference type="SUPFAM" id="SSF52799">
    <property type="entry name" value="(Phosphotyrosine protein) phosphatases II"/>
    <property type="match status" value="1"/>
</dbReference>
<feature type="domain" description="Phosphatase tensin-type" evidence="4">
    <location>
        <begin position="133"/>
        <end position="309"/>
    </location>
</feature>
<dbReference type="InterPro" id="IPR016130">
    <property type="entry name" value="Tyr_Pase_AS"/>
</dbReference>
<keyword evidence="7" id="KW-1185">Reference proteome</keyword>
<feature type="compositionally biased region" description="Basic and acidic residues" evidence="2">
    <location>
        <begin position="27"/>
        <end position="43"/>
    </location>
</feature>
<dbReference type="EMBL" id="CAKOGP040000013">
    <property type="protein sequence ID" value="CAJ1927060.1"/>
    <property type="molecule type" value="Genomic_DNA"/>
</dbReference>
<feature type="region of interest" description="Disordered" evidence="2">
    <location>
        <begin position="1"/>
        <end position="72"/>
    </location>
</feature>
<dbReference type="InterPro" id="IPR035892">
    <property type="entry name" value="C2_domain_sf"/>
</dbReference>
<dbReference type="InterPro" id="IPR014020">
    <property type="entry name" value="Tensin_C2-dom"/>
</dbReference>
<evidence type="ECO:0000313" key="6">
    <source>
        <dbReference type="EMBL" id="CAJ1927060.1"/>
    </source>
</evidence>
<dbReference type="PANTHER" id="PTHR12305:SF94">
    <property type="entry name" value="PHOSPHATIDYLINOSITOL-3,4,5-TRISPHOSPHATE 3-PHOSPHATASE"/>
    <property type="match status" value="1"/>
</dbReference>
<evidence type="ECO:0000259" key="4">
    <source>
        <dbReference type="PROSITE" id="PS51181"/>
    </source>
</evidence>
<protein>
    <recommendedName>
        <fullName evidence="8">Phosphatidylinositol-3,4,5-trisphosphate 3-phosphatase</fullName>
    </recommendedName>
</protein>
<evidence type="ECO:0000256" key="2">
    <source>
        <dbReference type="SAM" id="MobiDB-lite"/>
    </source>
</evidence>
<dbReference type="Gene3D" id="3.90.190.10">
    <property type="entry name" value="Protein tyrosine phosphatase superfamily"/>
    <property type="match status" value="1"/>
</dbReference>
<dbReference type="SUPFAM" id="SSF49562">
    <property type="entry name" value="C2 domain (Calcium/lipid-binding domain, CaLB)"/>
    <property type="match status" value="1"/>
</dbReference>
<dbReference type="PANTHER" id="PTHR12305">
    <property type="entry name" value="PHOSPHATASE WITH HOMOLOGY TO TENSIN"/>
    <property type="match status" value="1"/>
</dbReference>
<dbReference type="PROSITE" id="PS00383">
    <property type="entry name" value="TYR_PHOSPHATASE_1"/>
    <property type="match status" value="1"/>
</dbReference>
<evidence type="ECO:0000313" key="7">
    <source>
        <dbReference type="Proteomes" id="UP001295423"/>
    </source>
</evidence>
<dbReference type="GO" id="GO:0016314">
    <property type="term" value="F:phosphatidylinositol-3,4,5-trisphosphate 3-phosphatase activity"/>
    <property type="evidence" value="ECO:0007669"/>
    <property type="project" value="TreeGrafter"/>
</dbReference>
<accession>A0AAD2CDY6</accession>
<evidence type="ECO:0008006" key="8">
    <source>
        <dbReference type="Google" id="ProtNLM"/>
    </source>
</evidence>
<evidence type="ECO:0000259" key="5">
    <source>
        <dbReference type="PROSITE" id="PS51182"/>
    </source>
</evidence>
<feature type="compositionally biased region" description="Polar residues" evidence="2">
    <location>
        <begin position="645"/>
        <end position="662"/>
    </location>
</feature>
<proteinExistence type="predicted"/>
<reference evidence="6" key="1">
    <citation type="submission" date="2023-08" db="EMBL/GenBank/DDBJ databases">
        <authorList>
            <person name="Audoor S."/>
            <person name="Bilcke G."/>
        </authorList>
    </citation>
    <scope>NUCLEOTIDE SEQUENCE</scope>
</reference>
<dbReference type="PROSITE" id="PS51182">
    <property type="entry name" value="C2_TENSIN"/>
    <property type="match status" value="1"/>
</dbReference>